<reference evidence="1" key="1">
    <citation type="submission" date="2021-04" db="EMBL/GenBank/DDBJ databases">
        <title>Luteolibacter sp. 32A isolated from the skin of an Anderson's salamander (Ambystoma andersonii).</title>
        <authorList>
            <person name="Spergser J."/>
            <person name="Busse H.-J."/>
        </authorList>
    </citation>
    <scope>NUCLEOTIDE SEQUENCE</scope>
    <source>
        <strain evidence="1">32A</strain>
    </source>
</reference>
<dbReference type="KEGG" id="lamb:KBB96_09905"/>
<evidence type="ECO:0000313" key="1">
    <source>
        <dbReference type="EMBL" id="QUE53195.1"/>
    </source>
</evidence>
<dbReference type="AlphaFoldDB" id="A0A975J361"/>
<accession>A0A975J361</accession>
<name>A0A975J361_9BACT</name>
<protein>
    <submittedName>
        <fullName evidence="1">Uncharacterized protein</fullName>
    </submittedName>
</protein>
<dbReference type="Proteomes" id="UP000676169">
    <property type="component" value="Chromosome"/>
</dbReference>
<gene>
    <name evidence="1" type="ORF">KBB96_09905</name>
</gene>
<proteinExistence type="predicted"/>
<dbReference type="EMBL" id="CP073100">
    <property type="protein sequence ID" value="QUE53195.1"/>
    <property type="molecule type" value="Genomic_DNA"/>
</dbReference>
<sequence>MSSVIYEYTCASCGTEFKASGVPEMSYGEFVLRTKSGEESYLEAIGNPAFNEVWKLVESHPSLAHTDPNRLGEITQKIFGPVCDLSPTGQIFHVGIPPACPICSSHKMASWRESRPLQLSPIPSATQNRWESLDESKKAAVIDEAIRDLS</sequence>
<keyword evidence="2" id="KW-1185">Reference proteome</keyword>
<organism evidence="1 2">
    <name type="scientific">Luteolibacter ambystomatis</name>
    <dbReference type="NCBI Taxonomy" id="2824561"/>
    <lineage>
        <taxon>Bacteria</taxon>
        <taxon>Pseudomonadati</taxon>
        <taxon>Verrucomicrobiota</taxon>
        <taxon>Verrucomicrobiia</taxon>
        <taxon>Verrucomicrobiales</taxon>
        <taxon>Verrucomicrobiaceae</taxon>
        <taxon>Luteolibacter</taxon>
    </lineage>
</organism>
<evidence type="ECO:0000313" key="2">
    <source>
        <dbReference type="Proteomes" id="UP000676169"/>
    </source>
</evidence>
<dbReference type="RefSeq" id="WP_211634539.1">
    <property type="nucleotide sequence ID" value="NZ_CP073100.1"/>
</dbReference>